<dbReference type="PANTHER" id="PTHR47926">
    <property type="entry name" value="PENTATRICOPEPTIDE REPEAT-CONTAINING PROTEIN"/>
    <property type="match status" value="1"/>
</dbReference>
<evidence type="ECO:0008006" key="5">
    <source>
        <dbReference type="Google" id="ProtNLM"/>
    </source>
</evidence>
<dbReference type="InterPro" id="IPR011990">
    <property type="entry name" value="TPR-like_helical_dom_sf"/>
</dbReference>
<dbReference type="STRING" id="106549.A0A540L3N4"/>
<dbReference type="AlphaFoldDB" id="A0A540L3N4"/>
<keyword evidence="1" id="KW-0677">Repeat</keyword>
<feature type="repeat" description="PPR" evidence="2">
    <location>
        <begin position="151"/>
        <end position="185"/>
    </location>
</feature>
<dbReference type="GO" id="GO:0009451">
    <property type="term" value="P:RNA modification"/>
    <property type="evidence" value="ECO:0007669"/>
    <property type="project" value="InterPro"/>
</dbReference>
<sequence length="417" mass="46818">MKSLNLKVSRHFSLLLFNRTHSSSSQTPQLNKPQIQKTFFKSNTKDALISRLCNDGKFKEAIDILCHQKRLSEAVQLLHHIDKPSASIYSTLLQLCLHQRALAQGKLVHAHTRASGFVPGMFICNRLIDMYAKCGSIVDAQMVFDEMPERDLCSWNTMISGYAKVGQLAEARKLFDEMPQRDNFSWTAVISGYVRHDRPKDALWLYRMMQRSENSKSNKFTVSSVLAASAAIQSLRMGKEIHGYIMRTGLDSDEVVWSALSDMYGKCGSIEEARRIFDKIVNRDICTGTAMIDRYFEDGKKEEGFSLFSELMKSGIRPNEFTFAGVLNACAQHAAENLGKQVHGYMTRIGFDPLSFAASALVHMYSKCGNIENANKVFNEMPCPDVVSWTSLIAGHAQNGQPNEALQLFKLLLDSGT</sequence>
<keyword evidence="4" id="KW-1185">Reference proteome</keyword>
<dbReference type="EMBL" id="VIEB01000782">
    <property type="protein sequence ID" value="TQD81078.1"/>
    <property type="molecule type" value="Genomic_DNA"/>
</dbReference>
<evidence type="ECO:0000256" key="1">
    <source>
        <dbReference type="ARBA" id="ARBA00022737"/>
    </source>
</evidence>
<dbReference type="FunFam" id="1.25.40.10:FF:000073">
    <property type="entry name" value="Pentatricopeptide repeat-containing protein chloroplastic"/>
    <property type="match status" value="1"/>
</dbReference>
<name>A0A540L3N4_MALBA</name>
<evidence type="ECO:0000313" key="4">
    <source>
        <dbReference type="Proteomes" id="UP000315295"/>
    </source>
</evidence>
<dbReference type="FunFam" id="1.25.40.10:FF:000284">
    <property type="entry name" value="Pentatricopeptide repeat-containing protein"/>
    <property type="match status" value="1"/>
</dbReference>
<proteinExistence type="predicted"/>
<dbReference type="PANTHER" id="PTHR47926:SF347">
    <property type="entry name" value="PENTATRICOPEPTIDE REPEAT-CONTAINING PROTEIN"/>
    <property type="match status" value="1"/>
</dbReference>
<feature type="repeat" description="PPR" evidence="2">
    <location>
        <begin position="385"/>
        <end position="417"/>
    </location>
</feature>
<dbReference type="Pfam" id="PF01535">
    <property type="entry name" value="PPR"/>
    <property type="match status" value="6"/>
</dbReference>
<dbReference type="InterPro" id="IPR002885">
    <property type="entry name" value="PPR_rpt"/>
</dbReference>
<dbReference type="SUPFAM" id="SSF48452">
    <property type="entry name" value="TPR-like"/>
    <property type="match status" value="1"/>
</dbReference>
<comment type="caution">
    <text evidence="3">The sequence shown here is derived from an EMBL/GenBank/DDBJ whole genome shotgun (WGS) entry which is preliminary data.</text>
</comment>
<feature type="repeat" description="PPR" evidence="2">
    <location>
        <begin position="284"/>
        <end position="318"/>
    </location>
</feature>
<dbReference type="FunFam" id="1.25.40.10:FF:001695">
    <property type="entry name" value="Pentatricopeptide repeat-containing protein At4g37170"/>
    <property type="match status" value="1"/>
</dbReference>
<evidence type="ECO:0000313" key="3">
    <source>
        <dbReference type="EMBL" id="TQD81078.1"/>
    </source>
</evidence>
<feature type="repeat" description="PPR" evidence="2">
    <location>
        <begin position="253"/>
        <end position="283"/>
    </location>
</feature>
<gene>
    <name evidence="3" type="ORF">C1H46_033388</name>
</gene>
<dbReference type="GO" id="GO:0003723">
    <property type="term" value="F:RNA binding"/>
    <property type="evidence" value="ECO:0007669"/>
    <property type="project" value="InterPro"/>
</dbReference>
<accession>A0A540L3N4</accession>
<organism evidence="3 4">
    <name type="scientific">Malus baccata</name>
    <name type="common">Siberian crab apple</name>
    <name type="synonym">Pyrus baccata</name>
    <dbReference type="NCBI Taxonomy" id="106549"/>
    <lineage>
        <taxon>Eukaryota</taxon>
        <taxon>Viridiplantae</taxon>
        <taxon>Streptophyta</taxon>
        <taxon>Embryophyta</taxon>
        <taxon>Tracheophyta</taxon>
        <taxon>Spermatophyta</taxon>
        <taxon>Magnoliopsida</taxon>
        <taxon>eudicotyledons</taxon>
        <taxon>Gunneridae</taxon>
        <taxon>Pentapetalae</taxon>
        <taxon>rosids</taxon>
        <taxon>fabids</taxon>
        <taxon>Rosales</taxon>
        <taxon>Rosaceae</taxon>
        <taxon>Amygdaloideae</taxon>
        <taxon>Maleae</taxon>
        <taxon>Malus</taxon>
    </lineage>
</organism>
<dbReference type="Pfam" id="PF13041">
    <property type="entry name" value="PPR_2"/>
    <property type="match status" value="1"/>
</dbReference>
<reference evidence="3 4" key="1">
    <citation type="journal article" date="2019" name="G3 (Bethesda)">
        <title>Sequencing of a Wild Apple (Malus baccata) Genome Unravels the Differences Between Cultivated and Wild Apple Species Regarding Disease Resistance and Cold Tolerance.</title>
        <authorList>
            <person name="Chen X."/>
        </authorList>
    </citation>
    <scope>NUCLEOTIDE SEQUENCE [LARGE SCALE GENOMIC DNA]</scope>
    <source>
        <strain evidence="4">cv. Shandingzi</strain>
        <tissue evidence="3">Leaves</tissue>
    </source>
</reference>
<dbReference type="PROSITE" id="PS51375">
    <property type="entry name" value="PPR"/>
    <property type="match status" value="4"/>
</dbReference>
<dbReference type="Proteomes" id="UP000315295">
    <property type="component" value="Unassembled WGS sequence"/>
</dbReference>
<dbReference type="Gene3D" id="1.25.40.10">
    <property type="entry name" value="Tetratricopeptide repeat domain"/>
    <property type="match status" value="3"/>
</dbReference>
<protein>
    <recommendedName>
        <fullName evidence="5">Pentacotripeptide-repeat region of PRORP domain-containing protein</fullName>
    </recommendedName>
</protein>
<evidence type="ECO:0000256" key="2">
    <source>
        <dbReference type="PROSITE-ProRule" id="PRU00708"/>
    </source>
</evidence>
<dbReference type="InterPro" id="IPR046960">
    <property type="entry name" value="PPR_At4g14850-like_plant"/>
</dbReference>
<dbReference type="NCBIfam" id="TIGR00756">
    <property type="entry name" value="PPR"/>
    <property type="match status" value="5"/>
</dbReference>